<evidence type="ECO:0000313" key="3">
    <source>
        <dbReference type="EMBL" id="MCL6273862.1"/>
    </source>
</evidence>
<name>A0ABT0PT00_9FLAO</name>
<keyword evidence="1" id="KW-0732">Signal</keyword>
<proteinExistence type="predicted"/>
<dbReference type="PROSITE" id="PS51782">
    <property type="entry name" value="LYSM"/>
    <property type="match status" value="1"/>
</dbReference>
<dbReference type="InterPro" id="IPR018392">
    <property type="entry name" value="LysM"/>
</dbReference>
<dbReference type="Gene3D" id="3.40.630.40">
    <property type="entry name" value="Zn-dependent exopeptidases"/>
    <property type="match status" value="1"/>
</dbReference>
<dbReference type="CDD" id="cd00118">
    <property type="entry name" value="LysM"/>
    <property type="match status" value="1"/>
</dbReference>
<organism evidence="3 4">
    <name type="scientific">Flagellimonas spongiicola</name>
    <dbReference type="NCBI Taxonomy" id="2942208"/>
    <lineage>
        <taxon>Bacteria</taxon>
        <taxon>Pseudomonadati</taxon>
        <taxon>Bacteroidota</taxon>
        <taxon>Flavobacteriia</taxon>
        <taxon>Flavobacteriales</taxon>
        <taxon>Flavobacteriaceae</taxon>
        <taxon>Flagellimonas</taxon>
    </lineage>
</organism>
<dbReference type="GO" id="GO:0008745">
    <property type="term" value="F:N-acetylmuramoyl-L-alanine amidase activity"/>
    <property type="evidence" value="ECO:0007669"/>
    <property type="project" value="UniProtKB-EC"/>
</dbReference>
<keyword evidence="3" id="KW-0378">Hydrolase</keyword>
<reference evidence="3 4" key="1">
    <citation type="submission" date="2022-05" db="EMBL/GenBank/DDBJ databases">
        <authorList>
            <person name="Park J.-S."/>
        </authorList>
    </citation>
    <scope>NUCLEOTIDE SEQUENCE [LARGE SCALE GENOMIC DNA]</scope>
    <source>
        <strain evidence="3 4">2012CJ35-5</strain>
    </source>
</reference>
<dbReference type="Proteomes" id="UP001203607">
    <property type="component" value="Unassembled WGS sequence"/>
</dbReference>
<dbReference type="EC" id="3.5.1.28" evidence="3"/>
<feature type="signal peptide" evidence="1">
    <location>
        <begin position="1"/>
        <end position="19"/>
    </location>
</feature>
<evidence type="ECO:0000256" key="1">
    <source>
        <dbReference type="SAM" id="SignalP"/>
    </source>
</evidence>
<accession>A0ABT0PT00</accession>
<feature type="domain" description="LysM" evidence="2">
    <location>
        <begin position="24"/>
        <end position="74"/>
    </location>
</feature>
<sequence length="305" mass="34168">MKLIPALLLWVGVNSVLFAQEDYYTVTAQKGDGIYSILRKQGLDPVKHYESFVLLNEKDIKDGSLLHVGREYKIPVTDDSYKKKGMILMADNSTEKPIFDKELGQMSHSGSALKNAVYYIILEDSSAAASSFMDDVSKNLAAKLLEQGASVFVMGGEEEAKIALTPQERLGNYVASINKRFLQNQGKYQRLLVIKSNGTIQSGNLDVMVFHHDKSEQGQRMAENLQQVFKKNSIVKREEASSQTFEDKNMLFLAKNALPAVSLITLSKQEKTGDEVISVRSDKRKFANWITDGILKDYADLQIEN</sequence>
<protein>
    <submittedName>
        <fullName evidence="3">N-acetylmuramoyl-L-alanine amidase</fullName>
        <ecNumber evidence="3">3.5.1.28</ecNumber>
    </submittedName>
</protein>
<evidence type="ECO:0000313" key="4">
    <source>
        <dbReference type="Proteomes" id="UP001203607"/>
    </source>
</evidence>
<comment type="caution">
    <text evidence="3">The sequence shown here is derived from an EMBL/GenBank/DDBJ whole genome shotgun (WGS) entry which is preliminary data.</text>
</comment>
<keyword evidence="4" id="KW-1185">Reference proteome</keyword>
<dbReference type="EMBL" id="JAMFMA010000002">
    <property type="protein sequence ID" value="MCL6273862.1"/>
    <property type="molecule type" value="Genomic_DNA"/>
</dbReference>
<dbReference type="RefSeq" id="WP_249657052.1">
    <property type="nucleotide sequence ID" value="NZ_JAMFMA010000002.1"/>
</dbReference>
<gene>
    <name evidence="3" type="ORF">M3P19_07575</name>
</gene>
<feature type="chain" id="PRO_5047174978" evidence="1">
    <location>
        <begin position="20"/>
        <end position="305"/>
    </location>
</feature>
<evidence type="ECO:0000259" key="2">
    <source>
        <dbReference type="PROSITE" id="PS51782"/>
    </source>
</evidence>